<gene>
    <name evidence="5" type="ordered locus">Cmaq_0183</name>
</gene>
<evidence type="ECO:0000259" key="4">
    <source>
        <dbReference type="PROSITE" id="PS51352"/>
    </source>
</evidence>
<dbReference type="STRING" id="397948.Cmaq_0183"/>
<dbReference type="KEGG" id="cma:Cmaq_0183"/>
<dbReference type="AlphaFoldDB" id="A8MAA0"/>
<proteinExistence type="predicted"/>
<dbReference type="InterPro" id="IPR050455">
    <property type="entry name" value="Tpx_Peroxidase_subfamily"/>
</dbReference>
<evidence type="ECO:0000256" key="1">
    <source>
        <dbReference type="ARBA" id="ARBA00023002"/>
    </source>
</evidence>
<dbReference type="RefSeq" id="WP_012185252.1">
    <property type="nucleotide sequence ID" value="NC_009954.1"/>
</dbReference>
<dbReference type="eggNOG" id="arCOG00310">
    <property type="taxonomic scope" value="Archaea"/>
</dbReference>
<evidence type="ECO:0000256" key="2">
    <source>
        <dbReference type="ARBA" id="ARBA00023284"/>
    </source>
</evidence>
<keyword evidence="1" id="KW-0560">Oxidoreductase</keyword>
<dbReference type="InterPro" id="IPR000866">
    <property type="entry name" value="AhpC/TSA"/>
</dbReference>
<dbReference type="Gene3D" id="3.40.30.10">
    <property type="entry name" value="Glutaredoxin"/>
    <property type="match status" value="1"/>
</dbReference>
<protein>
    <submittedName>
        <fullName evidence="5">Alkyl hydroperoxide reductase/ Thiol specific antioxidant/ Mal allergen</fullName>
    </submittedName>
</protein>
<dbReference type="Proteomes" id="UP000001137">
    <property type="component" value="Chromosome"/>
</dbReference>
<dbReference type="PIRSF" id="PIRSF000239">
    <property type="entry name" value="AHPC"/>
    <property type="match status" value="1"/>
</dbReference>
<dbReference type="CDD" id="cd03018">
    <property type="entry name" value="PRX_AhpE_like"/>
    <property type="match status" value="1"/>
</dbReference>
<dbReference type="GO" id="GO:0016209">
    <property type="term" value="F:antioxidant activity"/>
    <property type="evidence" value="ECO:0007669"/>
    <property type="project" value="InterPro"/>
</dbReference>
<dbReference type="SUPFAM" id="SSF52833">
    <property type="entry name" value="Thioredoxin-like"/>
    <property type="match status" value="1"/>
</dbReference>
<dbReference type="PROSITE" id="PS51352">
    <property type="entry name" value="THIOREDOXIN_2"/>
    <property type="match status" value="1"/>
</dbReference>
<name>A8MAA0_CALMQ</name>
<dbReference type="HOGENOM" id="CLU_042529_14_2_2"/>
<dbReference type="InterPro" id="IPR036249">
    <property type="entry name" value="Thioredoxin-like_sf"/>
</dbReference>
<dbReference type="PANTHER" id="PTHR43110:SF1">
    <property type="entry name" value="THIOL PEROXIDASE"/>
    <property type="match status" value="1"/>
</dbReference>
<accession>A8MAA0</accession>
<sequence length="164" mass="18322">MVNVGEKAPDFELLDTDLKVRRLSDFLGKGRPVVVLTFPAAFSPVCTKELCTIRDNMSLLNKANAEVIAISVDQPWALKAFKEANKLNFTLLSDFNRQFIEKYGLVLEDLLGLKKLAKRAAFILDEQGVVRYKWVSDDPRNEPPYKEILNLVTAMTVSKSGGCG</sequence>
<dbReference type="InterPro" id="IPR013766">
    <property type="entry name" value="Thioredoxin_domain"/>
</dbReference>
<evidence type="ECO:0000256" key="3">
    <source>
        <dbReference type="PIRSR" id="PIRSR000239-1"/>
    </source>
</evidence>
<reference evidence="5 6" key="1">
    <citation type="submission" date="2007-10" db="EMBL/GenBank/DDBJ databases">
        <title>Complete sequence of Caldivirga maquilingensis IC-167.</title>
        <authorList>
            <consortium name="US DOE Joint Genome Institute"/>
            <person name="Copeland A."/>
            <person name="Lucas S."/>
            <person name="Lapidus A."/>
            <person name="Barry K."/>
            <person name="Glavina del Rio T."/>
            <person name="Dalin E."/>
            <person name="Tice H."/>
            <person name="Pitluck S."/>
            <person name="Saunders E."/>
            <person name="Brettin T."/>
            <person name="Bruce D."/>
            <person name="Detter J.C."/>
            <person name="Han C."/>
            <person name="Schmutz J."/>
            <person name="Larimer F."/>
            <person name="Land M."/>
            <person name="Hauser L."/>
            <person name="Kyrpides N."/>
            <person name="Ivanova N."/>
            <person name="Biddle J.F."/>
            <person name="Zhang Z."/>
            <person name="Fitz-Gibbon S.T."/>
            <person name="Lowe T.M."/>
            <person name="Saltikov C."/>
            <person name="House C.H."/>
            <person name="Richardson P."/>
        </authorList>
    </citation>
    <scope>NUCLEOTIDE SEQUENCE [LARGE SCALE GENOMIC DNA]</scope>
    <source>
        <strain evidence="6">ATCC 700844 / DSM 13496 / JCM 10307 / IC-167</strain>
    </source>
</reference>
<dbReference type="InterPro" id="IPR024706">
    <property type="entry name" value="Peroxiredoxin_AhpC-typ"/>
</dbReference>
<dbReference type="PANTHER" id="PTHR43110">
    <property type="entry name" value="THIOL PEROXIDASE"/>
    <property type="match status" value="1"/>
</dbReference>
<dbReference type="GeneID" id="5709204"/>
<organism evidence="5 6">
    <name type="scientific">Caldivirga maquilingensis (strain ATCC 700844 / DSM 13496 / JCM 10307 / IC-167)</name>
    <dbReference type="NCBI Taxonomy" id="397948"/>
    <lineage>
        <taxon>Archaea</taxon>
        <taxon>Thermoproteota</taxon>
        <taxon>Thermoprotei</taxon>
        <taxon>Thermoproteales</taxon>
        <taxon>Thermoproteaceae</taxon>
        <taxon>Caldivirga</taxon>
    </lineage>
</organism>
<feature type="domain" description="Thioredoxin" evidence="4">
    <location>
        <begin position="2"/>
        <end position="157"/>
    </location>
</feature>
<evidence type="ECO:0000313" key="5">
    <source>
        <dbReference type="EMBL" id="ABW01032.1"/>
    </source>
</evidence>
<evidence type="ECO:0000313" key="6">
    <source>
        <dbReference type="Proteomes" id="UP000001137"/>
    </source>
</evidence>
<dbReference type="Pfam" id="PF00578">
    <property type="entry name" value="AhpC-TSA"/>
    <property type="match status" value="1"/>
</dbReference>
<keyword evidence="6" id="KW-1185">Reference proteome</keyword>
<feature type="active site" description="Cysteine sulfenic acid (-SOH) intermediate; for peroxidase activity" evidence="3">
    <location>
        <position position="46"/>
    </location>
</feature>
<keyword evidence="2" id="KW-0676">Redox-active center</keyword>
<dbReference type="GO" id="GO:0016491">
    <property type="term" value="F:oxidoreductase activity"/>
    <property type="evidence" value="ECO:0007669"/>
    <property type="project" value="UniProtKB-KW"/>
</dbReference>
<dbReference type="EMBL" id="CP000852">
    <property type="protein sequence ID" value="ABW01032.1"/>
    <property type="molecule type" value="Genomic_DNA"/>
</dbReference>